<comment type="caution">
    <text evidence="2">The sequence shown here is derived from an EMBL/GenBank/DDBJ whole genome shotgun (WGS) entry which is preliminary data.</text>
</comment>
<dbReference type="AlphaFoldDB" id="A0A1B8QCQ2"/>
<organism evidence="2 3">
    <name type="scientific">Faucicola atlantae</name>
    <dbReference type="NCBI Taxonomy" id="34059"/>
    <lineage>
        <taxon>Bacteria</taxon>
        <taxon>Pseudomonadati</taxon>
        <taxon>Pseudomonadota</taxon>
        <taxon>Gammaproteobacteria</taxon>
        <taxon>Moraxellales</taxon>
        <taxon>Moraxellaceae</taxon>
        <taxon>Faucicola</taxon>
    </lineage>
</organism>
<evidence type="ECO:0000313" key="3">
    <source>
        <dbReference type="Proteomes" id="UP000092508"/>
    </source>
</evidence>
<dbReference type="STRING" id="34059.A9308_06065"/>
<dbReference type="EMBL" id="LZMZ01000013">
    <property type="protein sequence ID" value="OBX79085.1"/>
    <property type="molecule type" value="Genomic_DNA"/>
</dbReference>
<accession>A0A1B8QCQ2</accession>
<reference evidence="2 3" key="1">
    <citation type="submission" date="2016-06" db="EMBL/GenBank/DDBJ databases">
        <title>Draft genome of Moraxella atlantae CCUG 66109.</title>
        <authorList>
            <person name="Salva-Serra F."/>
            <person name="Engstrom-Jakobsson H."/>
            <person name="Thorell K."/>
            <person name="Gonzales-Siles L."/>
            <person name="Karlsson R."/>
            <person name="Boulund F."/>
            <person name="Engstrand L."/>
            <person name="Kristiansson E."/>
            <person name="Moore E."/>
        </authorList>
    </citation>
    <scope>NUCLEOTIDE SEQUENCE [LARGE SCALE GENOMIC DNA]</scope>
    <source>
        <strain evidence="2 3">CCUG 66109</strain>
    </source>
</reference>
<gene>
    <name evidence="2" type="ORF">A9308_06065</name>
</gene>
<feature type="region of interest" description="Disordered" evidence="1">
    <location>
        <begin position="1"/>
        <end position="33"/>
    </location>
</feature>
<evidence type="ECO:0000313" key="2">
    <source>
        <dbReference type="EMBL" id="OBX79085.1"/>
    </source>
</evidence>
<evidence type="ECO:0000256" key="1">
    <source>
        <dbReference type="SAM" id="MobiDB-lite"/>
    </source>
</evidence>
<sequence length="68" mass="7848">MPTFIYSVDPITDLKQPQNKRLPSPRPTKQPNIKESHVNFASLMLIFVSTVRELADKRILVKGKSKWL</sequence>
<dbReference type="Proteomes" id="UP000092508">
    <property type="component" value="Unassembled WGS sequence"/>
</dbReference>
<feature type="compositionally biased region" description="Polar residues" evidence="1">
    <location>
        <begin position="15"/>
        <end position="31"/>
    </location>
</feature>
<dbReference type="RefSeq" id="WP_067236370.1">
    <property type="nucleotide sequence ID" value="NZ_JAPDKM010000001.1"/>
</dbReference>
<proteinExistence type="predicted"/>
<name>A0A1B8QCQ2_9GAMM</name>
<protein>
    <submittedName>
        <fullName evidence="2">Uncharacterized protein</fullName>
    </submittedName>
</protein>